<organism evidence="1 3">
    <name type="scientific">Synechococcus phage S-PM2</name>
    <dbReference type="NCBI Taxonomy" id="238854"/>
    <lineage>
        <taxon>Viruses</taxon>
        <taxon>Duplodnaviria</taxon>
        <taxon>Heunggongvirae</taxon>
        <taxon>Uroviricota</taxon>
        <taxon>Caudoviricetes</taxon>
        <taxon>Pantevenvirales</taxon>
        <taxon>Kyanoviridae</taxon>
        <taxon>Nodensvirus</taxon>
        <taxon>Nodensvirus spm2</taxon>
    </lineage>
</organism>
<protein>
    <submittedName>
        <fullName evidence="1">DNA primase subunit</fullName>
    </submittedName>
</protein>
<reference evidence="1 3" key="1">
    <citation type="journal article" date="2004" name="Proc. Natl. Acad. Sci. U.S.A.">
        <title>Genetic organization of the psbAD region in phages infecting marine Synechococcus strains.</title>
        <authorList>
            <person name="Millard A."/>
            <person name="Clokie M.R."/>
            <person name="Shub D.A."/>
            <person name="Mann N.H."/>
        </authorList>
    </citation>
    <scope>NUCLEOTIDE SEQUENCE [LARGE SCALE GENOMIC DNA]</scope>
</reference>
<reference evidence="2 4" key="3">
    <citation type="journal article" date="2015" name="PLoS ONE">
        <title>Spontaneous Deletion of an "ORFanage" Region Facilitates Host Adaptation in a "Photosynthetic" Cyanophage.</title>
        <authorList>
            <person name="Puxty R.J."/>
            <person name="Perez-Sepulveda B."/>
            <person name="Rihtman B."/>
            <person name="Evans D.J."/>
            <person name="Millard A.D."/>
            <person name="Scanlan D.J."/>
        </authorList>
    </citation>
    <scope>NUCLEOTIDE SEQUENCE [LARGE SCALE GENOMIC DNA]</scope>
</reference>
<dbReference type="GeneID" id="3260455"/>
<dbReference type="OrthoDB" id="4202at10239"/>
<dbReference type="Proteomes" id="UP000000994">
    <property type="component" value="Segment"/>
</dbReference>
<dbReference type="RefSeq" id="YP_195184.1">
    <property type="nucleotide sequence ID" value="NC_006820.1"/>
</dbReference>
<gene>
    <name evidence="1" type="primary">gp61</name>
    <name evidence="2" type="ORF">S-PM2d149</name>
    <name evidence="1" type="ORF">S-PM2p149</name>
</gene>
<sequence length="329" mass="38557">MSFLDTKYINLVSPQLGKFVRKNDKTYNFRCPYCGDSKKYKNKARGYLFKIKNDFVFKCHNCGVGRTFTNFLKDQSSILHDQYVMERYREGLTGKNTQTPEPKFEFKKPVFKRQQGVDLEKISELNTTHPAREYLEQRKIKDLEYFYYCPKFKDWTNKQKKIFNTLRQDSARIIIPLRDKDGTMFGYQGRSLAPKAKIRYITIMLDETKQKVFGLDRIDTTKDVYVTEGPFDSTFLGNSIAMCGSDVDLSSFDYRFVYVFDNEPRNREIVEKISKTADRGHRVVIFPNSIVEKDLNDMALAGHDVQHVVESNIYSGLEAKLKLNEWKKV</sequence>
<dbReference type="SUPFAM" id="SSF56731">
    <property type="entry name" value="DNA primase core"/>
    <property type="match status" value="1"/>
</dbReference>
<reference evidence="2" key="4">
    <citation type="submission" date="2015-02" db="EMBL/GenBank/DDBJ databases">
        <authorList>
            <person name="Chooi Y.-H."/>
        </authorList>
    </citation>
    <scope>NUCLEOTIDE SEQUENCE</scope>
</reference>
<dbReference type="HAMAP" id="MF_04157">
    <property type="entry name" value="PRIMASE_T4"/>
    <property type="match status" value="1"/>
</dbReference>
<evidence type="ECO:0000313" key="3">
    <source>
        <dbReference type="Proteomes" id="UP000000994"/>
    </source>
</evidence>
<accession>Q5GQI8</accession>
<dbReference type="EMBL" id="LN828717">
    <property type="protein sequence ID" value="CFW42338.1"/>
    <property type="molecule type" value="Genomic_DNA"/>
</dbReference>
<name>Q5GQI8_BPSYP</name>
<evidence type="ECO:0000313" key="2">
    <source>
        <dbReference type="EMBL" id="CFW42338.1"/>
    </source>
</evidence>
<dbReference type="InterPro" id="IPR046392">
    <property type="entry name" value="PRIMASE_T4"/>
</dbReference>
<dbReference type="Proteomes" id="UP000246186">
    <property type="component" value="Genome"/>
</dbReference>
<keyword evidence="3" id="KW-1185">Reference proteome</keyword>
<reference evidence="1 3" key="2">
    <citation type="journal article" date="2005" name="J. Bacteriol.">
        <title>The genome of S-PM2, a 'photosynthetic' T4-type bacteriophage that infects marine Synechococcus strains.</title>
        <authorList>
            <person name="Mann N.H."/>
            <person name="Clokie M.R."/>
            <person name="Millard A."/>
            <person name="Cook A."/>
            <person name="Wilson W.H."/>
            <person name="Wheatley P.J."/>
            <person name="Letarov A."/>
            <person name="Krisch H.M."/>
        </authorList>
    </citation>
    <scope>NUCLEOTIDE SEQUENCE</scope>
</reference>
<proteinExistence type="inferred from homology"/>
<organismHost>
    <name type="scientific">Synechococcus</name>
    <dbReference type="NCBI Taxonomy" id="1129"/>
</organismHost>
<dbReference type="EMBL" id="AJ630128">
    <property type="protein sequence ID" value="CAF34214.1"/>
    <property type="molecule type" value="Genomic_DNA"/>
</dbReference>
<dbReference type="KEGG" id="vg:3260455"/>
<evidence type="ECO:0000313" key="1">
    <source>
        <dbReference type="EMBL" id="CAF34214.1"/>
    </source>
</evidence>
<evidence type="ECO:0000313" key="4">
    <source>
        <dbReference type="Proteomes" id="UP000246186"/>
    </source>
</evidence>